<dbReference type="OrthoDB" id="86160at2"/>
<dbReference type="InterPro" id="IPR015813">
    <property type="entry name" value="Pyrv/PenolPyrv_kinase-like_dom"/>
</dbReference>
<dbReference type="GO" id="GO:0016832">
    <property type="term" value="F:aldehyde-lyase activity"/>
    <property type="evidence" value="ECO:0007669"/>
    <property type="project" value="TreeGrafter"/>
</dbReference>
<dbReference type="InterPro" id="IPR005000">
    <property type="entry name" value="Aldolase/citrate-lyase_domain"/>
</dbReference>
<dbReference type="SUPFAM" id="SSF51621">
    <property type="entry name" value="Phosphoenolpyruvate/pyruvate domain"/>
    <property type="match status" value="1"/>
</dbReference>
<dbReference type="Gene3D" id="3.20.20.60">
    <property type="entry name" value="Phosphoenolpyruvate-binding domains"/>
    <property type="match status" value="1"/>
</dbReference>
<reference evidence="5 6" key="1">
    <citation type="journal article" date="2016" name="Front. Microbiol.">
        <title>Fuerstia marisgermanicae gen. nov., sp. nov., an Unusual Member of the Phylum Planctomycetes from the German Wadden Sea.</title>
        <authorList>
            <person name="Kohn T."/>
            <person name="Heuer A."/>
            <person name="Jogler M."/>
            <person name="Vollmers J."/>
            <person name="Boedeker C."/>
            <person name="Bunk B."/>
            <person name="Rast P."/>
            <person name="Borchert D."/>
            <person name="Glockner I."/>
            <person name="Freese H.M."/>
            <person name="Klenk H.P."/>
            <person name="Overmann J."/>
            <person name="Kaster A.K."/>
            <person name="Rohde M."/>
            <person name="Wiegand S."/>
            <person name="Jogler C."/>
        </authorList>
    </citation>
    <scope>NUCLEOTIDE SEQUENCE [LARGE SCALE GENOMIC DNA]</scope>
    <source>
        <strain evidence="5 6">NH11</strain>
    </source>
</reference>
<evidence type="ECO:0000256" key="2">
    <source>
        <dbReference type="ARBA" id="ARBA00022723"/>
    </source>
</evidence>
<dbReference type="PANTHER" id="PTHR30502:SF0">
    <property type="entry name" value="PHOSPHOENOLPYRUVATE CARBOXYLASE FAMILY PROTEIN"/>
    <property type="match status" value="1"/>
</dbReference>
<gene>
    <name evidence="5" type="primary">rhmA_2</name>
    <name evidence="5" type="ORF">Fuma_03446</name>
</gene>
<keyword evidence="2" id="KW-0479">Metal-binding</keyword>
<organism evidence="5 6">
    <name type="scientific">Fuerstiella marisgermanici</name>
    <dbReference type="NCBI Taxonomy" id="1891926"/>
    <lineage>
        <taxon>Bacteria</taxon>
        <taxon>Pseudomonadati</taxon>
        <taxon>Planctomycetota</taxon>
        <taxon>Planctomycetia</taxon>
        <taxon>Planctomycetales</taxon>
        <taxon>Planctomycetaceae</taxon>
        <taxon>Fuerstiella</taxon>
    </lineage>
</organism>
<dbReference type="GO" id="GO:0046872">
    <property type="term" value="F:metal ion binding"/>
    <property type="evidence" value="ECO:0007669"/>
    <property type="project" value="UniProtKB-KW"/>
</dbReference>
<comment type="similarity">
    <text evidence="1">Belongs to the HpcH/HpaI aldolase family.</text>
</comment>
<evidence type="ECO:0000256" key="3">
    <source>
        <dbReference type="ARBA" id="ARBA00023239"/>
    </source>
</evidence>
<dbReference type="EMBL" id="CP017641">
    <property type="protein sequence ID" value="APZ93828.1"/>
    <property type="molecule type" value="Genomic_DNA"/>
</dbReference>
<dbReference type="STRING" id="1891926.Fuma_03446"/>
<protein>
    <submittedName>
        <fullName evidence="5">2-keto-3-deoxy-L-rhamnonate aldolase</fullName>
        <ecNumber evidence="5">4.1.2.-</ecNumber>
    </submittedName>
</protein>
<dbReference type="GO" id="GO:0005737">
    <property type="term" value="C:cytoplasm"/>
    <property type="evidence" value="ECO:0007669"/>
    <property type="project" value="TreeGrafter"/>
</dbReference>
<dbReference type="PANTHER" id="PTHR30502">
    <property type="entry name" value="2-KETO-3-DEOXY-L-RHAMNONATE ALDOLASE"/>
    <property type="match status" value="1"/>
</dbReference>
<dbReference type="RefSeq" id="WP_077025228.1">
    <property type="nucleotide sequence ID" value="NZ_CP017641.1"/>
</dbReference>
<dbReference type="KEGG" id="fmr:Fuma_03446"/>
<dbReference type="InterPro" id="IPR040442">
    <property type="entry name" value="Pyrv_kinase-like_dom_sf"/>
</dbReference>
<sequence length="258" mass="28121">MRKSKTLARLRNGETVRMCCLGHYIPGFVKHAAHFGFDCIWLDLEHRNIADRDIETLLVHSHLHDIDIMVRPPTLEKTRLYRYLEDGATGLMIPHVNDAAKAKMLVDSIKYPPMGDRGLDGAGLDADYLVDGMPGVDDYLSKVNDETFLVVQVETPTAIQAVSEIAAVPGVDGIFVGPGDLGLRLKHFDGDMTLDSAFADTAAACKQHGKAWGSPVGTPEILAERQAQGAQLLAHGGDFGAMMKLLQECAANFDNNPR</sequence>
<accession>A0A1P8WIE6</accession>
<dbReference type="InterPro" id="IPR050251">
    <property type="entry name" value="HpcH-HpaI_aldolase"/>
</dbReference>
<feature type="domain" description="HpcH/HpaI aldolase/citrate lyase" evidence="4">
    <location>
        <begin position="28"/>
        <end position="237"/>
    </location>
</feature>
<evidence type="ECO:0000313" key="5">
    <source>
        <dbReference type="EMBL" id="APZ93828.1"/>
    </source>
</evidence>
<dbReference type="EC" id="4.1.2.-" evidence="5"/>
<dbReference type="Pfam" id="PF03328">
    <property type="entry name" value="HpcH_HpaI"/>
    <property type="match status" value="1"/>
</dbReference>
<keyword evidence="3 5" id="KW-0456">Lyase</keyword>
<name>A0A1P8WIE6_9PLAN</name>
<dbReference type="Proteomes" id="UP000187735">
    <property type="component" value="Chromosome"/>
</dbReference>
<evidence type="ECO:0000256" key="1">
    <source>
        <dbReference type="ARBA" id="ARBA00005568"/>
    </source>
</evidence>
<evidence type="ECO:0000313" key="6">
    <source>
        <dbReference type="Proteomes" id="UP000187735"/>
    </source>
</evidence>
<dbReference type="AlphaFoldDB" id="A0A1P8WIE6"/>
<keyword evidence="6" id="KW-1185">Reference proteome</keyword>
<proteinExistence type="inferred from homology"/>
<evidence type="ECO:0000259" key="4">
    <source>
        <dbReference type="Pfam" id="PF03328"/>
    </source>
</evidence>